<feature type="domain" description="HTH cro/C1-type" evidence="2">
    <location>
        <begin position="5"/>
        <end position="59"/>
    </location>
</feature>
<dbReference type="Gene3D" id="1.10.260.40">
    <property type="entry name" value="lambda repressor-like DNA-binding domains"/>
    <property type="match status" value="1"/>
</dbReference>
<dbReference type="PANTHER" id="PTHR46558">
    <property type="entry name" value="TRACRIPTIONAL REGULATORY PROTEIN-RELATED-RELATED"/>
    <property type="match status" value="1"/>
</dbReference>
<organism evidence="3 4">
    <name type="scientific">Bacillus cereus VD133</name>
    <dbReference type="NCBI Taxonomy" id="1053233"/>
    <lineage>
        <taxon>Bacteria</taxon>
        <taxon>Bacillati</taxon>
        <taxon>Bacillota</taxon>
        <taxon>Bacilli</taxon>
        <taxon>Bacillales</taxon>
        <taxon>Bacillaceae</taxon>
        <taxon>Bacillus</taxon>
        <taxon>Bacillus cereus group</taxon>
    </lineage>
</organism>
<evidence type="ECO:0000313" key="4">
    <source>
        <dbReference type="Proteomes" id="UP000014018"/>
    </source>
</evidence>
<sequence>MIFTIKQVRLAKEITQREMAQKLNVCVDTYRKMESYPDDITIGNAKKICNFLEISYDQIFFNVDSTLSGVESGVTPEM</sequence>
<dbReference type="Pfam" id="PF01381">
    <property type="entry name" value="HTH_3"/>
    <property type="match status" value="1"/>
</dbReference>
<gene>
    <name evidence="3" type="ORF">IIU_03451</name>
</gene>
<dbReference type="InterPro" id="IPR010982">
    <property type="entry name" value="Lambda_DNA-bd_dom_sf"/>
</dbReference>
<dbReference type="CDD" id="cd00093">
    <property type="entry name" value="HTH_XRE"/>
    <property type="match status" value="1"/>
</dbReference>
<protein>
    <recommendedName>
        <fullName evidence="2">HTH cro/C1-type domain-containing protein</fullName>
    </recommendedName>
</protein>
<proteinExistence type="predicted"/>
<evidence type="ECO:0000259" key="2">
    <source>
        <dbReference type="PROSITE" id="PS50943"/>
    </source>
</evidence>
<dbReference type="PANTHER" id="PTHR46558:SF4">
    <property type="entry name" value="DNA-BIDING PHAGE PROTEIN"/>
    <property type="match status" value="1"/>
</dbReference>
<dbReference type="SMART" id="SM00530">
    <property type="entry name" value="HTH_XRE"/>
    <property type="match status" value="1"/>
</dbReference>
<dbReference type="AlphaFoldDB" id="A0A9W5PQP2"/>
<dbReference type="GO" id="GO:0003677">
    <property type="term" value="F:DNA binding"/>
    <property type="evidence" value="ECO:0007669"/>
    <property type="project" value="UniProtKB-KW"/>
</dbReference>
<accession>A0A9W5PQP2</accession>
<comment type="caution">
    <text evidence="3">The sequence shown here is derived from an EMBL/GenBank/DDBJ whole genome shotgun (WGS) entry which is preliminary data.</text>
</comment>
<dbReference type="EMBL" id="AHFB01000062">
    <property type="protein sequence ID" value="EOO32926.1"/>
    <property type="molecule type" value="Genomic_DNA"/>
</dbReference>
<dbReference type="Proteomes" id="UP000014018">
    <property type="component" value="Unassembled WGS sequence"/>
</dbReference>
<keyword evidence="1" id="KW-0238">DNA-binding</keyword>
<dbReference type="RefSeq" id="WP_016110968.1">
    <property type="nucleotide sequence ID" value="NZ_KB976184.1"/>
</dbReference>
<name>A0A9W5PQP2_BACCE</name>
<dbReference type="InterPro" id="IPR001387">
    <property type="entry name" value="Cro/C1-type_HTH"/>
</dbReference>
<dbReference type="PROSITE" id="PS50943">
    <property type="entry name" value="HTH_CROC1"/>
    <property type="match status" value="1"/>
</dbReference>
<evidence type="ECO:0000313" key="3">
    <source>
        <dbReference type="EMBL" id="EOO32926.1"/>
    </source>
</evidence>
<reference evidence="3 4" key="1">
    <citation type="submission" date="2012-12" db="EMBL/GenBank/DDBJ databases">
        <title>The Genome Sequence of Bacillus cereus VD133.</title>
        <authorList>
            <consortium name="The Broad Institute Genome Sequencing Platform"/>
            <consortium name="The Broad Institute Genome Sequencing Center for Infectious Disease"/>
            <person name="Feldgarden M."/>
            <person name="Van der Auwera G.A."/>
            <person name="Mahillon J."/>
            <person name="Duprez V."/>
            <person name="Timmery S."/>
            <person name="Mattelet C."/>
            <person name="Dierick K."/>
            <person name="Sun M."/>
            <person name="Yu Z."/>
            <person name="Zhu L."/>
            <person name="Hu X."/>
            <person name="Shank E.B."/>
            <person name="Swiecicka I."/>
            <person name="Hansen B.M."/>
            <person name="Andrup L."/>
            <person name="Walker B."/>
            <person name="Young S.K."/>
            <person name="Zeng Q."/>
            <person name="Gargeya S."/>
            <person name="Fitzgerald M."/>
            <person name="Haas B."/>
            <person name="Abouelleil A."/>
            <person name="Alvarado L."/>
            <person name="Arachchi H.M."/>
            <person name="Berlin A.M."/>
            <person name="Chapman S.B."/>
            <person name="Dewar J."/>
            <person name="Goldberg J."/>
            <person name="Griggs A."/>
            <person name="Gujja S."/>
            <person name="Hansen M."/>
            <person name="Howarth C."/>
            <person name="Imamovic A."/>
            <person name="Larimer J."/>
            <person name="McCowan C."/>
            <person name="Murphy C."/>
            <person name="Neiman D."/>
            <person name="Pearson M."/>
            <person name="Priest M."/>
            <person name="Roberts A."/>
            <person name="Saif S."/>
            <person name="Shea T."/>
            <person name="Sisk P."/>
            <person name="Sykes S."/>
            <person name="Wortman J."/>
            <person name="Nusbaum C."/>
            <person name="Birren B."/>
        </authorList>
    </citation>
    <scope>NUCLEOTIDE SEQUENCE [LARGE SCALE GENOMIC DNA]</scope>
    <source>
        <strain evidence="3 4">VD133</strain>
    </source>
</reference>
<evidence type="ECO:0000256" key="1">
    <source>
        <dbReference type="ARBA" id="ARBA00023125"/>
    </source>
</evidence>
<dbReference type="SUPFAM" id="SSF47413">
    <property type="entry name" value="lambda repressor-like DNA-binding domains"/>
    <property type="match status" value="1"/>
</dbReference>